<keyword evidence="2" id="KW-1185">Reference proteome</keyword>
<accession>A0ACC0SML5</accession>
<organism evidence="1 2">
    <name type="scientific">Populus trichocarpa</name>
    <name type="common">Western balsam poplar</name>
    <name type="synonym">Populus balsamifera subsp. trichocarpa</name>
    <dbReference type="NCBI Taxonomy" id="3694"/>
    <lineage>
        <taxon>Eukaryota</taxon>
        <taxon>Viridiplantae</taxon>
        <taxon>Streptophyta</taxon>
        <taxon>Embryophyta</taxon>
        <taxon>Tracheophyta</taxon>
        <taxon>Spermatophyta</taxon>
        <taxon>Magnoliopsida</taxon>
        <taxon>eudicotyledons</taxon>
        <taxon>Gunneridae</taxon>
        <taxon>Pentapetalae</taxon>
        <taxon>rosids</taxon>
        <taxon>fabids</taxon>
        <taxon>Malpighiales</taxon>
        <taxon>Salicaceae</taxon>
        <taxon>Saliceae</taxon>
        <taxon>Populus</taxon>
    </lineage>
</organism>
<dbReference type="EMBL" id="CM009297">
    <property type="protein sequence ID" value="KAI9390451.1"/>
    <property type="molecule type" value="Genomic_DNA"/>
</dbReference>
<evidence type="ECO:0000313" key="2">
    <source>
        <dbReference type="Proteomes" id="UP000006729"/>
    </source>
</evidence>
<proteinExistence type="predicted"/>
<name>A0ACC0SML5_POPTR</name>
<dbReference type="Proteomes" id="UP000006729">
    <property type="component" value="Chromosome 8"/>
</dbReference>
<reference evidence="1 2" key="1">
    <citation type="journal article" date="2006" name="Science">
        <title>The genome of black cottonwood, Populus trichocarpa (Torr. &amp; Gray).</title>
        <authorList>
            <person name="Tuskan G.A."/>
            <person name="Difazio S."/>
            <person name="Jansson S."/>
            <person name="Bohlmann J."/>
            <person name="Grigoriev I."/>
            <person name="Hellsten U."/>
            <person name="Putnam N."/>
            <person name="Ralph S."/>
            <person name="Rombauts S."/>
            <person name="Salamov A."/>
            <person name="Schein J."/>
            <person name="Sterck L."/>
            <person name="Aerts A."/>
            <person name="Bhalerao R.R."/>
            <person name="Bhalerao R.P."/>
            <person name="Blaudez D."/>
            <person name="Boerjan W."/>
            <person name="Brun A."/>
            <person name="Brunner A."/>
            <person name="Busov V."/>
            <person name="Campbell M."/>
            <person name="Carlson J."/>
            <person name="Chalot M."/>
            <person name="Chapman J."/>
            <person name="Chen G.L."/>
            <person name="Cooper D."/>
            <person name="Coutinho P.M."/>
            <person name="Couturier J."/>
            <person name="Covert S."/>
            <person name="Cronk Q."/>
            <person name="Cunningham R."/>
            <person name="Davis J."/>
            <person name="Degroeve S."/>
            <person name="Dejardin A."/>
            <person name="Depamphilis C."/>
            <person name="Detter J."/>
            <person name="Dirks B."/>
            <person name="Dubchak I."/>
            <person name="Duplessis S."/>
            <person name="Ehlting J."/>
            <person name="Ellis B."/>
            <person name="Gendler K."/>
            <person name="Goodstein D."/>
            <person name="Gribskov M."/>
            <person name="Grimwood J."/>
            <person name="Groover A."/>
            <person name="Gunter L."/>
            <person name="Hamberger B."/>
            <person name="Heinze B."/>
            <person name="Helariutta Y."/>
            <person name="Henrissat B."/>
            <person name="Holligan D."/>
            <person name="Holt R."/>
            <person name="Huang W."/>
            <person name="Islam-Faridi N."/>
            <person name="Jones S."/>
            <person name="Jones-Rhoades M."/>
            <person name="Jorgensen R."/>
            <person name="Joshi C."/>
            <person name="Kangasjarvi J."/>
            <person name="Karlsson J."/>
            <person name="Kelleher C."/>
            <person name="Kirkpatrick R."/>
            <person name="Kirst M."/>
            <person name="Kohler A."/>
            <person name="Kalluri U."/>
            <person name="Larimer F."/>
            <person name="Leebens-Mack J."/>
            <person name="Leple J.C."/>
            <person name="Locascio P."/>
            <person name="Lou Y."/>
            <person name="Lucas S."/>
            <person name="Martin F."/>
            <person name="Montanini B."/>
            <person name="Napoli C."/>
            <person name="Nelson D.R."/>
            <person name="Nelson C."/>
            <person name="Nieminen K."/>
            <person name="Nilsson O."/>
            <person name="Pereda V."/>
            <person name="Peter G."/>
            <person name="Philippe R."/>
            <person name="Pilate G."/>
            <person name="Poliakov A."/>
            <person name="Razumovskaya J."/>
            <person name="Richardson P."/>
            <person name="Rinaldi C."/>
            <person name="Ritland K."/>
            <person name="Rouze P."/>
            <person name="Ryaboy D."/>
            <person name="Schmutz J."/>
            <person name="Schrader J."/>
            <person name="Segerman B."/>
            <person name="Shin H."/>
            <person name="Siddiqui A."/>
            <person name="Sterky F."/>
            <person name="Terry A."/>
            <person name="Tsai C.J."/>
            <person name="Uberbacher E."/>
            <person name="Unneberg P."/>
            <person name="Vahala J."/>
            <person name="Wall K."/>
            <person name="Wessler S."/>
            <person name="Yang G."/>
            <person name="Yin T."/>
            <person name="Douglas C."/>
            <person name="Marra M."/>
            <person name="Sandberg G."/>
            <person name="Van de Peer Y."/>
            <person name="Rokhsar D."/>
        </authorList>
    </citation>
    <scope>NUCLEOTIDE SEQUENCE [LARGE SCALE GENOMIC DNA]</scope>
    <source>
        <strain evidence="2">cv. Nisqually</strain>
    </source>
</reference>
<comment type="caution">
    <text evidence="1">The sequence shown here is derived from an EMBL/GenBank/DDBJ whole genome shotgun (WGS) entry which is preliminary data.</text>
</comment>
<evidence type="ECO:0000313" key="1">
    <source>
        <dbReference type="EMBL" id="KAI9390451.1"/>
    </source>
</evidence>
<gene>
    <name evidence="1" type="ORF">POPTR_008G181801v4</name>
</gene>
<protein>
    <submittedName>
        <fullName evidence="1">Uncharacterized protein</fullName>
    </submittedName>
</protein>
<sequence length="64" mass="7616">MGGFNFMFCMYFNLLAIFILQISHPLSRNSLPLPFLHFARVKYNPSHLDRNLRTSRTKDIKTER</sequence>